<dbReference type="EMBL" id="OUUZ01000009">
    <property type="protein sequence ID" value="SPQ22587.1"/>
    <property type="molecule type" value="Genomic_DNA"/>
</dbReference>
<dbReference type="PANTHER" id="PTHR11606">
    <property type="entry name" value="GLUTAMATE DEHYDROGENASE"/>
    <property type="match status" value="1"/>
</dbReference>
<comment type="catalytic activity">
    <reaction evidence="4">
        <text>L-glutamate + NAD(+) + H2O = 2-oxoglutarate + NH4(+) + NADH + H(+)</text>
        <dbReference type="Rhea" id="RHEA:15133"/>
        <dbReference type="ChEBI" id="CHEBI:15377"/>
        <dbReference type="ChEBI" id="CHEBI:15378"/>
        <dbReference type="ChEBI" id="CHEBI:16810"/>
        <dbReference type="ChEBI" id="CHEBI:28938"/>
        <dbReference type="ChEBI" id="CHEBI:29985"/>
        <dbReference type="ChEBI" id="CHEBI:57540"/>
        <dbReference type="ChEBI" id="CHEBI:57945"/>
        <dbReference type="EC" id="1.4.1.2"/>
    </reaction>
</comment>
<dbReference type="SUPFAM" id="SSF51735">
    <property type="entry name" value="NAD(P)-binding Rossmann-fold domains"/>
    <property type="match status" value="1"/>
</dbReference>
<feature type="domain" description="Glutamate/phenylalanine/leucine/valine/L-tryptophan dehydrogenase C-terminal" evidence="6">
    <location>
        <begin position="736"/>
        <end position="1000"/>
    </location>
</feature>
<dbReference type="InterPro" id="IPR056365">
    <property type="entry name" value="NAD-GDH_2nd"/>
</dbReference>
<dbReference type="InterPro" id="IPR033524">
    <property type="entry name" value="Glu/Leu/Phe/Val_DH_AS"/>
</dbReference>
<feature type="region of interest" description="Disordered" evidence="5">
    <location>
        <begin position="66"/>
        <end position="85"/>
    </location>
</feature>
<evidence type="ECO:0000256" key="1">
    <source>
        <dbReference type="ARBA" id="ARBA00006382"/>
    </source>
</evidence>
<dbReference type="InterPro" id="IPR055480">
    <property type="entry name" value="NAD-GDH_N"/>
</dbReference>
<evidence type="ECO:0000256" key="2">
    <source>
        <dbReference type="ARBA" id="ARBA00023002"/>
    </source>
</evidence>
<dbReference type="SMART" id="SM00839">
    <property type="entry name" value="ELFV_dehydrog"/>
    <property type="match status" value="1"/>
</dbReference>
<organism evidence="7 8">
    <name type="scientific">Thermothielavioides terrestris</name>
    <dbReference type="NCBI Taxonomy" id="2587410"/>
    <lineage>
        <taxon>Eukaryota</taxon>
        <taxon>Fungi</taxon>
        <taxon>Dikarya</taxon>
        <taxon>Ascomycota</taxon>
        <taxon>Pezizomycotina</taxon>
        <taxon>Sordariomycetes</taxon>
        <taxon>Sordariomycetidae</taxon>
        <taxon>Sordariales</taxon>
        <taxon>Chaetomiaceae</taxon>
        <taxon>Thermothielavioides</taxon>
    </lineage>
</organism>
<dbReference type="Pfam" id="PF23147">
    <property type="entry name" value="GDH2_N"/>
    <property type="match status" value="1"/>
</dbReference>
<evidence type="ECO:0000256" key="3">
    <source>
        <dbReference type="ARBA" id="ARBA00023027"/>
    </source>
</evidence>
<protein>
    <recommendedName>
        <fullName evidence="4">NAD-specific glutamate dehydrogenase</fullName>
        <ecNumber evidence="4">1.4.1.2</ecNumber>
    </recommendedName>
</protein>
<dbReference type="PROSITE" id="PS00074">
    <property type="entry name" value="GLFV_DEHYDROGENASE"/>
    <property type="match status" value="1"/>
</dbReference>
<comment type="function">
    <text evidence="4">NAD(+)-dependent glutamate dehydrogenase which degrades glutamate to ammonia and alpha-ketoglutarate.</text>
</comment>
<evidence type="ECO:0000259" key="6">
    <source>
        <dbReference type="SMART" id="SM00839"/>
    </source>
</evidence>
<dbReference type="GO" id="GO:0004352">
    <property type="term" value="F:glutamate dehydrogenase (NAD+) activity"/>
    <property type="evidence" value="ECO:0007669"/>
    <property type="project" value="UniProtKB-UniRule"/>
</dbReference>
<reference evidence="7 8" key="1">
    <citation type="submission" date="2018-04" db="EMBL/GenBank/DDBJ databases">
        <authorList>
            <person name="Huttner S."/>
            <person name="Dainat J."/>
        </authorList>
    </citation>
    <scope>NUCLEOTIDE SEQUENCE [LARGE SCALE GENOMIC DNA]</scope>
</reference>
<dbReference type="Gene3D" id="3.40.50.720">
    <property type="entry name" value="NAD(P)-binding Rossmann-like Domain"/>
    <property type="match status" value="1"/>
</dbReference>
<dbReference type="InterPro" id="IPR006096">
    <property type="entry name" value="Glu/Leu/Phe/Val/Trp_DH_C"/>
</dbReference>
<dbReference type="GO" id="GO:0006538">
    <property type="term" value="P:L-glutamate catabolic process"/>
    <property type="evidence" value="ECO:0007669"/>
    <property type="project" value="UniProtKB-UniRule"/>
</dbReference>
<dbReference type="Proteomes" id="UP000289323">
    <property type="component" value="Unassembled WGS sequence"/>
</dbReference>
<accession>A0A446BJA4</accession>
<proteinExistence type="inferred from homology"/>
<dbReference type="PIRSF" id="PIRSF000184">
    <property type="entry name" value="GDH_NAD"/>
    <property type="match status" value="1"/>
</dbReference>
<evidence type="ECO:0000256" key="4">
    <source>
        <dbReference type="PIRNR" id="PIRNR000184"/>
    </source>
</evidence>
<evidence type="ECO:0000256" key="5">
    <source>
        <dbReference type="SAM" id="MobiDB-lite"/>
    </source>
</evidence>
<dbReference type="SUPFAM" id="SSF53223">
    <property type="entry name" value="Aminoacid dehydrogenase-like, N-terminal domain"/>
    <property type="match status" value="1"/>
</dbReference>
<gene>
    <name evidence="7" type="ORF">TT172_LOCUS5006</name>
</gene>
<dbReference type="AlphaFoldDB" id="A0A446BJA4"/>
<dbReference type="InterPro" id="IPR046346">
    <property type="entry name" value="Aminoacid_DH-like_N_sf"/>
</dbReference>
<dbReference type="InterPro" id="IPR016210">
    <property type="entry name" value="NAD-GDH_euk"/>
</dbReference>
<keyword evidence="3 4" id="KW-0520">NAD</keyword>
<sequence length="1101" mass="123727">MTDLVIQPSPTSPIGGGRGVLGLNIKTDLSISSFPAYVDPFTSSGETMSSSPIAMSATHRLVERVKGDEPGRHPSPQPTHVSYPLMPRANGNGHRVLRSATVGYVAPEFKGKKEQMKQVKAYIMKCGWIPESLVDSQIAWFYNDLGIDDVYFQVENPEVVANHITSLYAAKVAAYSREDKREEIRLDMEASDHAIYIDTSEPGKTAIDGPRYEHRLEAKYLDGSDPSKRFRVETFRSPGIIGPSDSKSTLRCYFVYQCHFVEPNADPKETRLEVISDRMFLAKVTKNTKQIYQEIIEIAVSRTGPVIEVFDIEDSREKRLVVAFRSRTARGMFSALSDLYHYYGVTSSRKYVEQFSNGITVMSIYLRPAANLDSSKYPPIEESIHQITKEVSLLYCMPQTKLHAMFASGELSLQETIYAHCVWVFVQHFLNRLGSEYASLVAALDPRNNGHAEILSRMKKRLRTETFTPDYILEIISSHPGLIRALYASFAAVHLQVGPDFDRYCIAPTPGTEVLSDAKLKEKITKDVSNEHEEMVMTAFRVFNNAVLKTNYFTPTKVALSFRLDPSFLPEIEYPKRLYGMFFVITAESRGFHLRFKDIARGGIRIVKSRSKEAYSINARNLFDENYGLASTQQRKNKDIPEGGSKGVILLDPKQQDKAREAFEKYIDSILDLLLKAETPGIKNPIVDLYGKEEILFMGPDENTADLVDWATEHARTRGATWWKSFFTGKSPKLGGIPHDTYGMTTLSVREYVKGIYRKLNLDPSKVRKMQTGGPDGDLGSNEILLSDETYTAIVDGSGVLVDPNGIDKEELYRLARKRQMISHFDLSKLSKDGYRVLCEDANVTLPSGEVVSNGTAFRNTYHLRDTGLTDMFVPCGGRPESIDLVSVNKLIKNGKATIPYIVEGANLFITQDAKLRLEEAGCIVYKDASANKGGVTSSSLEVLASLSFDDKEFAENMCYDGKGNAPEFYKAYVKAVQEKIQENARLEFEAIWREHEQTGVPRSVISDKLSVAITTLDEQLQHSDLWENEDIRRAVLADALPNLLIEKLGLDTIIHRVPDTYLRAIFGSYLASRFVYECGSSPSQFAFYDFMSKRMAKMQS</sequence>
<evidence type="ECO:0000313" key="7">
    <source>
        <dbReference type="EMBL" id="SPQ22587.1"/>
    </source>
</evidence>
<name>A0A446BJA4_9PEZI</name>
<dbReference type="EC" id="1.4.1.2" evidence="4"/>
<comment type="similarity">
    <text evidence="1 4">Belongs to the Glu/Leu/Phe/Val dehydrogenases family.</text>
</comment>
<dbReference type="InterPro" id="IPR036291">
    <property type="entry name" value="NAD(P)-bd_dom_sf"/>
</dbReference>
<dbReference type="PANTHER" id="PTHR11606:SF24">
    <property type="entry name" value="NAD-SPECIFIC GLUTAMATE DEHYDROGENASE"/>
    <property type="match status" value="1"/>
</dbReference>
<evidence type="ECO:0000313" key="8">
    <source>
        <dbReference type="Proteomes" id="UP000289323"/>
    </source>
</evidence>
<dbReference type="Pfam" id="PF23152">
    <property type="entry name" value="GDH_2nd"/>
    <property type="match status" value="1"/>
</dbReference>
<dbReference type="GO" id="GO:0005739">
    <property type="term" value="C:mitochondrion"/>
    <property type="evidence" value="ECO:0007669"/>
    <property type="project" value="UniProtKB-UniRule"/>
</dbReference>
<keyword evidence="2 4" id="KW-0560">Oxidoreductase</keyword>
<dbReference type="Pfam" id="PF00208">
    <property type="entry name" value="ELFV_dehydrog"/>
    <property type="match status" value="1"/>
</dbReference>